<dbReference type="Proteomes" id="UP000749559">
    <property type="component" value="Unassembled WGS sequence"/>
</dbReference>
<dbReference type="InterPro" id="IPR001251">
    <property type="entry name" value="CRAL-TRIO_dom"/>
</dbReference>
<evidence type="ECO:0000313" key="3">
    <source>
        <dbReference type="EMBL" id="CAH1794376.1"/>
    </source>
</evidence>
<dbReference type="CDD" id="cd00170">
    <property type="entry name" value="SEC14"/>
    <property type="match status" value="1"/>
</dbReference>
<dbReference type="Gene3D" id="1.10.8.20">
    <property type="entry name" value="N-terminal domain of phosphatidylinositol transfer protein sec14p"/>
    <property type="match status" value="1"/>
</dbReference>
<feature type="region of interest" description="Disordered" evidence="1">
    <location>
        <begin position="311"/>
        <end position="332"/>
    </location>
</feature>
<dbReference type="Pfam" id="PF00650">
    <property type="entry name" value="CRAL_TRIO"/>
    <property type="match status" value="1"/>
</dbReference>
<sequence>MTSIADQFDGFKALFTGETYECKLDAKSLKKAKDELNEDPREREAALKQFRQWVKEQPHYTCCLDSTFLLMFLRRCKFSQLEARKMLDHYITMSVKMVPEWMLKNDILDPRAKAAFLTGFCVPLPQRDDQGRRLLLMKPGVLNPEKNEYDGTDVYRAIGAMFMVLQREDMTQVNGYVFFQDYTGMSPKHITFFGIENMKKSTKFWQDNFPARFKEMHYYNTGAVFEAIMQLIKPFLSKKIQDRIKVYGNNMEDVYKNIPMKCLPSDYLPDDYKGSNTYSMMEIVESFYKKMSELEISKRIKYCSTELMGLDESKRPSNKDEPQASFRKLNID</sequence>
<accession>A0A8S4PJP9</accession>
<dbReference type="GO" id="GO:1902936">
    <property type="term" value="F:phosphatidylinositol bisphosphate binding"/>
    <property type="evidence" value="ECO:0007669"/>
    <property type="project" value="TreeGrafter"/>
</dbReference>
<dbReference type="GO" id="GO:0016020">
    <property type="term" value="C:membrane"/>
    <property type="evidence" value="ECO:0007669"/>
    <property type="project" value="TreeGrafter"/>
</dbReference>
<protein>
    <recommendedName>
        <fullName evidence="2">CRAL-TRIO domain-containing protein</fullName>
    </recommendedName>
</protein>
<proteinExistence type="predicted"/>
<dbReference type="SUPFAM" id="SSF46938">
    <property type="entry name" value="CRAL/TRIO N-terminal domain"/>
    <property type="match status" value="1"/>
</dbReference>
<organism evidence="3 4">
    <name type="scientific">Owenia fusiformis</name>
    <name type="common">Polychaete worm</name>
    <dbReference type="NCBI Taxonomy" id="6347"/>
    <lineage>
        <taxon>Eukaryota</taxon>
        <taxon>Metazoa</taxon>
        <taxon>Spiralia</taxon>
        <taxon>Lophotrochozoa</taxon>
        <taxon>Annelida</taxon>
        <taxon>Polychaeta</taxon>
        <taxon>Sedentaria</taxon>
        <taxon>Canalipalpata</taxon>
        <taxon>Sabellida</taxon>
        <taxon>Oweniida</taxon>
        <taxon>Oweniidae</taxon>
        <taxon>Owenia</taxon>
    </lineage>
</organism>
<dbReference type="PRINTS" id="PR00180">
    <property type="entry name" value="CRETINALDHBP"/>
</dbReference>
<dbReference type="SUPFAM" id="SSF52087">
    <property type="entry name" value="CRAL/TRIO domain"/>
    <property type="match status" value="1"/>
</dbReference>
<dbReference type="OrthoDB" id="6682367at2759"/>
<dbReference type="PROSITE" id="PS50191">
    <property type="entry name" value="CRAL_TRIO"/>
    <property type="match status" value="1"/>
</dbReference>
<dbReference type="InterPro" id="IPR036865">
    <property type="entry name" value="CRAL-TRIO_dom_sf"/>
</dbReference>
<evidence type="ECO:0000313" key="4">
    <source>
        <dbReference type="Proteomes" id="UP000749559"/>
    </source>
</evidence>
<keyword evidence="4" id="KW-1185">Reference proteome</keyword>
<dbReference type="PANTHER" id="PTHR10174">
    <property type="entry name" value="ALPHA-TOCOPHEROL TRANSFER PROTEIN-RELATED"/>
    <property type="match status" value="1"/>
</dbReference>
<comment type="caution">
    <text evidence="3">The sequence shown here is derived from an EMBL/GenBank/DDBJ whole genome shotgun (WGS) entry which is preliminary data.</text>
</comment>
<reference evidence="3" key="1">
    <citation type="submission" date="2022-03" db="EMBL/GenBank/DDBJ databases">
        <authorList>
            <person name="Martin C."/>
        </authorList>
    </citation>
    <scope>NUCLEOTIDE SEQUENCE</scope>
</reference>
<dbReference type="InterPro" id="IPR036273">
    <property type="entry name" value="CRAL/TRIO_N_dom_sf"/>
</dbReference>
<dbReference type="EMBL" id="CAIIXF020000009">
    <property type="protein sequence ID" value="CAH1794376.1"/>
    <property type="molecule type" value="Genomic_DNA"/>
</dbReference>
<evidence type="ECO:0000256" key="1">
    <source>
        <dbReference type="SAM" id="MobiDB-lite"/>
    </source>
</evidence>
<name>A0A8S4PJP9_OWEFU</name>
<gene>
    <name evidence="3" type="ORF">OFUS_LOCUS19079</name>
</gene>
<feature type="domain" description="CRAL-TRIO" evidence="2">
    <location>
        <begin position="104"/>
        <end position="280"/>
    </location>
</feature>
<feature type="compositionally biased region" description="Basic and acidic residues" evidence="1">
    <location>
        <begin position="311"/>
        <end position="322"/>
    </location>
</feature>
<dbReference type="PANTHER" id="PTHR10174:SF130">
    <property type="entry name" value="ALPHA-TOCOPHEROL TRANSFER PROTEIN-LIKE"/>
    <property type="match status" value="1"/>
</dbReference>
<dbReference type="Gene3D" id="3.40.525.10">
    <property type="entry name" value="CRAL-TRIO lipid binding domain"/>
    <property type="match status" value="1"/>
</dbReference>
<dbReference type="AlphaFoldDB" id="A0A8S4PJP9"/>
<dbReference type="SMART" id="SM00516">
    <property type="entry name" value="SEC14"/>
    <property type="match status" value="1"/>
</dbReference>
<dbReference type="Gene3D" id="1.20.5.1200">
    <property type="entry name" value="Alpha-tocopherol transfer"/>
    <property type="match status" value="1"/>
</dbReference>
<evidence type="ECO:0000259" key="2">
    <source>
        <dbReference type="PROSITE" id="PS50191"/>
    </source>
</evidence>